<keyword evidence="1" id="KW-0732">Signal</keyword>
<dbReference type="Pfam" id="PF11751">
    <property type="entry name" value="PorP_SprF"/>
    <property type="match status" value="1"/>
</dbReference>
<protein>
    <submittedName>
        <fullName evidence="2">Type IX secretion system membrane protein, PorP/SprF family</fullName>
    </submittedName>
</protein>
<dbReference type="Proteomes" id="UP000190961">
    <property type="component" value="Unassembled WGS sequence"/>
</dbReference>
<sequence>MNLLFRILVFAALLVITYSLHAQQSPVYSHYFLNPFLYNPSFAAPNGYSEVYLNYRSQWAGVEGAPTTGTLSVHLPLSYRAGIAFTGYQDKAGVLKTTTGLATFAYQVHLGKNVNDNHKIVFGLSAGVTSVSIHSGDGYTNDPVVGTTSSFEGQFGMHYQRGNFKLAFAIPRLFNSYIAAENDFNKISFNPVRNTISSVSYGIFFNQRIVFEPMLIYRTYENSDAQLEALGSLRINNVGWVGASYRQSAGASAFAGVNIKDKLKLGYAYEFAAGDKSALGSGTHEVQLIVRLGKKIKTEGKTKIKNIDVSSQAMESSVPGIDEDIARQEQNTATGKLKSPVDTLTDIQAQSEDQNKEQVKSLSGNRLSPGHYVVVGVFHSAGYAKKYAFNLKRAKYPADVAYYPEKHYYIVHMNNAPSTKEEAQKLCNEYRRMSRYTFRDTWIISIE</sequence>
<dbReference type="InterPro" id="IPR019861">
    <property type="entry name" value="PorP/SprF_Bacteroidetes"/>
</dbReference>
<organism evidence="2 3">
    <name type="scientific">Ohtaekwangia koreensis</name>
    <dbReference type="NCBI Taxonomy" id="688867"/>
    <lineage>
        <taxon>Bacteria</taxon>
        <taxon>Pseudomonadati</taxon>
        <taxon>Bacteroidota</taxon>
        <taxon>Cytophagia</taxon>
        <taxon>Cytophagales</taxon>
        <taxon>Fulvivirgaceae</taxon>
        <taxon>Ohtaekwangia</taxon>
    </lineage>
</organism>
<proteinExistence type="predicted"/>
<evidence type="ECO:0000313" key="3">
    <source>
        <dbReference type="Proteomes" id="UP000190961"/>
    </source>
</evidence>
<feature type="signal peptide" evidence="1">
    <location>
        <begin position="1"/>
        <end position="22"/>
    </location>
</feature>
<evidence type="ECO:0000313" key="2">
    <source>
        <dbReference type="EMBL" id="SKC64528.1"/>
    </source>
</evidence>
<reference evidence="2 3" key="1">
    <citation type="submission" date="2017-02" db="EMBL/GenBank/DDBJ databases">
        <authorList>
            <person name="Peterson S.W."/>
        </authorList>
    </citation>
    <scope>NUCLEOTIDE SEQUENCE [LARGE SCALE GENOMIC DNA]</scope>
    <source>
        <strain evidence="2 3">DSM 25262</strain>
    </source>
</reference>
<dbReference type="STRING" id="688867.SAMN05660236_2335"/>
<feature type="chain" id="PRO_5012956442" evidence="1">
    <location>
        <begin position="23"/>
        <end position="447"/>
    </location>
</feature>
<name>A0A1T5KMM3_9BACT</name>
<accession>A0A1T5KMM3</accession>
<dbReference type="AlphaFoldDB" id="A0A1T5KMM3"/>
<keyword evidence="3" id="KW-1185">Reference proteome</keyword>
<dbReference type="OrthoDB" id="978914at2"/>
<gene>
    <name evidence="2" type="ORF">SAMN05660236_2335</name>
</gene>
<dbReference type="EMBL" id="FUZU01000001">
    <property type="protein sequence ID" value="SKC64528.1"/>
    <property type="molecule type" value="Genomic_DNA"/>
</dbReference>
<evidence type="ECO:0000256" key="1">
    <source>
        <dbReference type="SAM" id="SignalP"/>
    </source>
</evidence>
<dbReference type="NCBIfam" id="TIGR03519">
    <property type="entry name" value="T9SS_PorP_fam"/>
    <property type="match status" value="1"/>
</dbReference>
<dbReference type="RefSeq" id="WP_079686791.1">
    <property type="nucleotide sequence ID" value="NZ_FUZU01000001.1"/>
</dbReference>